<sequence length="94" mass="10551">MWTIRYGDYLRLCPYNARIVSTDANLHAIPAAAKRSKFHVIALQETQSIRSDVRKMNDDKPVIRREKVSSQNVGGVGFVGHPSVVHLANSHKIL</sequence>
<dbReference type="EMBL" id="JAVFWL010000002">
    <property type="protein sequence ID" value="KAK6735129.1"/>
    <property type="molecule type" value="Genomic_DNA"/>
</dbReference>
<proteinExistence type="predicted"/>
<evidence type="ECO:0000313" key="1">
    <source>
        <dbReference type="EMBL" id="KAK6735129.1"/>
    </source>
</evidence>
<evidence type="ECO:0008006" key="3">
    <source>
        <dbReference type="Google" id="ProtNLM"/>
    </source>
</evidence>
<evidence type="ECO:0000313" key="2">
    <source>
        <dbReference type="Proteomes" id="UP001303046"/>
    </source>
</evidence>
<keyword evidence="2" id="KW-1185">Reference proteome</keyword>
<gene>
    <name evidence="1" type="primary">Necator_chrII.g6157</name>
    <name evidence="1" type="ORF">RB195_018364</name>
</gene>
<comment type="caution">
    <text evidence="1">The sequence shown here is derived from an EMBL/GenBank/DDBJ whole genome shotgun (WGS) entry which is preliminary data.</text>
</comment>
<protein>
    <recommendedName>
        <fullName evidence="3">Endonuclease/exonuclease/phosphatase domain-containing protein</fullName>
    </recommendedName>
</protein>
<organism evidence="1 2">
    <name type="scientific">Necator americanus</name>
    <name type="common">Human hookworm</name>
    <dbReference type="NCBI Taxonomy" id="51031"/>
    <lineage>
        <taxon>Eukaryota</taxon>
        <taxon>Metazoa</taxon>
        <taxon>Ecdysozoa</taxon>
        <taxon>Nematoda</taxon>
        <taxon>Chromadorea</taxon>
        <taxon>Rhabditida</taxon>
        <taxon>Rhabditina</taxon>
        <taxon>Rhabditomorpha</taxon>
        <taxon>Strongyloidea</taxon>
        <taxon>Ancylostomatidae</taxon>
        <taxon>Bunostominae</taxon>
        <taxon>Necator</taxon>
    </lineage>
</organism>
<reference evidence="1 2" key="1">
    <citation type="submission" date="2023-08" db="EMBL/GenBank/DDBJ databases">
        <title>A Necator americanus chromosomal reference genome.</title>
        <authorList>
            <person name="Ilik V."/>
            <person name="Petrzelkova K.J."/>
            <person name="Pardy F."/>
            <person name="Fuh T."/>
            <person name="Niatou-Singa F.S."/>
            <person name="Gouil Q."/>
            <person name="Baker L."/>
            <person name="Ritchie M.E."/>
            <person name="Jex A.R."/>
            <person name="Gazzola D."/>
            <person name="Li H."/>
            <person name="Toshio Fujiwara R."/>
            <person name="Zhan B."/>
            <person name="Aroian R.V."/>
            <person name="Pafco B."/>
            <person name="Schwarz E.M."/>
        </authorList>
    </citation>
    <scope>NUCLEOTIDE SEQUENCE [LARGE SCALE GENOMIC DNA]</scope>
    <source>
        <strain evidence="1 2">Aroian</strain>
        <tissue evidence="1">Whole animal</tissue>
    </source>
</reference>
<dbReference type="Proteomes" id="UP001303046">
    <property type="component" value="Unassembled WGS sequence"/>
</dbReference>
<name>A0ABR1C9G0_NECAM</name>
<accession>A0ABR1C9G0</accession>